<dbReference type="PROSITE" id="PS51257">
    <property type="entry name" value="PROKAR_LIPOPROTEIN"/>
    <property type="match status" value="1"/>
</dbReference>
<dbReference type="RefSeq" id="WP_078791469.1">
    <property type="nucleotide sequence ID" value="NZ_FUWR01000029.1"/>
</dbReference>
<sequence length="105" mass="11619">MRRRSTLQISLVLIGGMLALGGCGKKDDRHVYKNKQDCLDDWGNDPKNCEEMKQGDRNYSHGYFYGPRFTTGRTYAGQGSRSIRTVSVSRGGFGSLSSFHSSFGG</sequence>
<reference evidence="2" key="1">
    <citation type="submission" date="2017-02" db="EMBL/GenBank/DDBJ databases">
        <authorList>
            <person name="Varghese N."/>
            <person name="Submissions S."/>
        </authorList>
    </citation>
    <scope>NUCLEOTIDE SEQUENCE [LARGE SCALE GENOMIC DNA]</scope>
    <source>
        <strain evidence="2">ATCC BAA-34</strain>
    </source>
</reference>
<name>A0A1T4S3G7_9BACT</name>
<proteinExistence type="predicted"/>
<evidence type="ECO:0000313" key="1">
    <source>
        <dbReference type="EMBL" id="SKA22722.1"/>
    </source>
</evidence>
<evidence type="ECO:0000313" key="2">
    <source>
        <dbReference type="Proteomes" id="UP000190102"/>
    </source>
</evidence>
<gene>
    <name evidence="1" type="ORF">SAMN02745119_03225</name>
</gene>
<dbReference type="Proteomes" id="UP000190102">
    <property type="component" value="Unassembled WGS sequence"/>
</dbReference>
<dbReference type="EMBL" id="FUWR01000029">
    <property type="protein sequence ID" value="SKA22722.1"/>
    <property type="molecule type" value="Genomic_DNA"/>
</dbReference>
<dbReference type="AlphaFoldDB" id="A0A1T4S3G7"/>
<dbReference type="STRING" id="115783.SAMN02745119_03225"/>
<organism evidence="1 2">
    <name type="scientific">Trichlorobacter thiogenes</name>
    <dbReference type="NCBI Taxonomy" id="115783"/>
    <lineage>
        <taxon>Bacteria</taxon>
        <taxon>Pseudomonadati</taxon>
        <taxon>Thermodesulfobacteriota</taxon>
        <taxon>Desulfuromonadia</taxon>
        <taxon>Geobacterales</taxon>
        <taxon>Geobacteraceae</taxon>
        <taxon>Trichlorobacter</taxon>
    </lineage>
</organism>
<evidence type="ECO:0008006" key="3">
    <source>
        <dbReference type="Google" id="ProtNLM"/>
    </source>
</evidence>
<accession>A0A1T4S3G7</accession>
<keyword evidence="2" id="KW-1185">Reference proteome</keyword>
<protein>
    <recommendedName>
        <fullName evidence="3">Lipoprotein</fullName>
    </recommendedName>
</protein>
<dbReference type="OrthoDB" id="6895384at2"/>